<reference evidence="2 3" key="1">
    <citation type="submission" date="2015-11" db="EMBL/GenBank/DDBJ databases">
        <title>Expanding the genomic diversity of Burkholderia species for the development of highly accurate diagnostics.</title>
        <authorList>
            <person name="Sahl J."/>
            <person name="Keim P."/>
            <person name="Wagner D."/>
        </authorList>
    </citation>
    <scope>NUCLEOTIDE SEQUENCE [LARGE SCALE GENOMIC DNA]</scope>
    <source>
        <strain evidence="2 3">MSMB1808WGS</strain>
    </source>
</reference>
<evidence type="ECO:0000313" key="3">
    <source>
        <dbReference type="Proteomes" id="UP000056453"/>
    </source>
</evidence>
<evidence type="ECO:0008006" key="4">
    <source>
        <dbReference type="Google" id="ProtNLM"/>
    </source>
</evidence>
<feature type="chain" id="PRO_5043834226" description="GH16 domain-containing protein" evidence="1">
    <location>
        <begin position="21"/>
        <end position="234"/>
    </location>
</feature>
<organism evidence="2 3">
    <name type="scientific">Burkholderia ubonensis</name>
    <dbReference type="NCBI Taxonomy" id="101571"/>
    <lineage>
        <taxon>Bacteria</taxon>
        <taxon>Pseudomonadati</taxon>
        <taxon>Pseudomonadota</taxon>
        <taxon>Betaproteobacteria</taxon>
        <taxon>Burkholderiales</taxon>
        <taxon>Burkholderiaceae</taxon>
        <taxon>Burkholderia</taxon>
        <taxon>Burkholderia cepacia complex</taxon>
    </lineage>
</organism>
<dbReference type="AlphaFoldDB" id="A0AAW3MV93"/>
<feature type="signal peptide" evidence="1">
    <location>
        <begin position="1"/>
        <end position="20"/>
    </location>
</feature>
<accession>A0AAW3MV93</accession>
<proteinExistence type="predicted"/>
<dbReference type="Gene3D" id="2.60.120.200">
    <property type="match status" value="1"/>
</dbReference>
<dbReference type="SUPFAM" id="SSF49899">
    <property type="entry name" value="Concanavalin A-like lectins/glucanases"/>
    <property type="match status" value="1"/>
</dbReference>
<keyword evidence="3" id="KW-1185">Reference proteome</keyword>
<evidence type="ECO:0000256" key="1">
    <source>
        <dbReference type="SAM" id="SignalP"/>
    </source>
</evidence>
<evidence type="ECO:0000313" key="2">
    <source>
        <dbReference type="EMBL" id="KVP97858.1"/>
    </source>
</evidence>
<dbReference type="InterPro" id="IPR013320">
    <property type="entry name" value="ConA-like_dom_sf"/>
</dbReference>
<comment type="caution">
    <text evidence="2">The sequence shown here is derived from an EMBL/GenBank/DDBJ whole genome shotgun (WGS) entry which is preliminary data.</text>
</comment>
<sequence>MLRTLCSIVVLTTLMTTASARELEFSGKTWLVRDSNGAQVGPGPNVFSAAEDSVFIDSEGKLHLRISKTGQVWSSSEVILSEPLGYGTYELQVETNPFGMDQQAVFGFFTFSRAPEQSHRELDVELSYWARSAEENNAQFVVQPESLPDAKRRFVVNHSGTIYRINWGRGFVEFSALTAEGTSIQYWRKTTNVPDPADASLEINLWLFKGAAPQNNSPVEFVVKRFTFTPAENR</sequence>
<keyword evidence="1" id="KW-0732">Signal</keyword>
<gene>
    <name evidence="2" type="ORF">WJ96_04620</name>
</gene>
<dbReference type="EMBL" id="LPBJ01000047">
    <property type="protein sequence ID" value="KVP97858.1"/>
    <property type="molecule type" value="Genomic_DNA"/>
</dbReference>
<name>A0AAW3MV93_9BURK</name>
<dbReference type="Proteomes" id="UP000056453">
    <property type="component" value="Unassembled WGS sequence"/>
</dbReference>
<protein>
    <recommendedName>
        <fullName evidence="4">GH16 domain-containing protein</fullName>
    </recommendedName>
</protein>